<dbReference type="SUPFAM" id="SSF49695">
    <property type="entry name" value="gamma-Crystallin-like"/>
    <property type="match status" value="1"/>
</dbReference>
<feature type="signal peptide" evidence="1">
    <location>
        <begin position="1"/>
        <end position="18"/>
    </location>
</feature>
<feature type="chain" id="PRO_5034490043" evidence="1">
    <location>
        <begin position="19"/>
        <end position="184"/>
    </location>
</feature>
<name>A0A8D8QR74_9HEMI</name>
<sequence length="184" mass="20992">MFFKNLLILFGLFQFGFAWCENCCIDIFEHPHHSGSSLRYCDCSRSCTNLPSEWKNRVTSVKVHSIQQRLPGKNGQIDNEFPMAWLYEWPNCQGNGVLINQNSNCNGSNLASEKSKGPTSDRSCGDYEMDDKAQSLFIMYHRASPPVVGRTHPLKMFNFAQSLFIMYHQASPPVTSNMVFCFNL</sequence>
<evidence type="ECO:0000256" key="1">
    <source>
        <dbReference type="SAM" id="SignalP"/>
    </source>
</evidence>
<protein>
    <submittedName>
        <fullName evidence="2">Uncharacterized protein</fullName>
    </submittedName>
</protein>
<proteinExistence type="predicted"/>
<reference evidence="2" key="1">
    <citation type="submission" date="2021-05" db="EMBL/GenBank/DDBJ databases">
        <authorList>
            <person name="Alioto T."/>
            <person name="Alioto T."/>
            <person name="Gomez Garrido J."/>
        </authorList>
    </citation>
    <scope>NUCLEOTIDE SEQUENCE</scope>
</reference>
<dbReference type="AlphaFoldDB" id="A0A8D8QR74"/>
<dbReference type="InterPro" id="IPR011024">
    <property type="entry name" value="G_crystallin-like"/>
</dbReference>
<dbReference type="Gene3D" id="2.60.20.10">
    <property type="entry name" value="Crystallins"/>
    <property type="match status" value="1"/>
</dbReference>
<dbReference type="EMBL" id="HBUF01095453">
    <property type="protein sequence ID" value="CAG6636726.1"/>
    <property type="molecule type" value="Transcribed_RNA"/>
</dbReference>
<evidence type="ECO:0000313" key="2">
    <source>
        <dbReference type="EMBL" id="CAG6636726.1"/>
    </source>
</evidence>
<keyword evidence="1" id="KW-0732">Signal</keyword>
<accession>A0A8D8QR74</accession>
<organism evidence="2">
    <name type="scientific">Cacopsylla melanoneura</name>
    <dbReference type="NCBI Taxonomy" id="428564"/>
    <lineage>
        <taxon>Eukaryota</taxon>
        <taxon>Metazoa</taxon>
        <taxon>Ecdysozoa</taxon>
        <taxon>Arthropoda</taxon>
        <taxon>Hexapoda</taxon>
        <taxon>Insecta</taxon>
        <taxon>Pterygota</taxon>
        <taxon>Neoptera</taxon>
        <taxon>Paraneoptera</taxon>
        <taxon>Hemiptera</taxon>
        <taxon>Sternorrhyncha</taxon>
        <taxon>Psylloidea</taxon>
        <taxon>Psyllidae</taxon>
        <taxon>Psyllinae</taxon>
        <taxon>Cacopsylla</taxon>
    </lineage>
</organism>